<name>A0A1L4BUC1_9GAMM</name>
<dbReference type="SUPFAM" id="SSF56801">
    <property type="entry name" value="Acetyl-CoA synthetase-like"/>
    <property type="match status" value="1"/>
</dbReference>
<dbReference type="STRING" id="573570.F7310_08745"/>
<dbReference type="Pfam" id="PF00501">
    <property type="entry name" value="AMP-binding"/>
    <property type="match status" value="1"/>
</dbReference>
<reference evidence="2 3" key="1">
    <citation type="journal article" date="2016" name="Appl. Environ. Microbiol.">
        <title>Whole genome relationships among Francisella bacteria of diverse origin define new species and provide specific regions for detection.</title>
        <authorList>
            <person name="Challacombe J.F."/>
            <person name="Petersen J.M."/>
            <person name="Gallegos-Graves V."/>
            <person name="Hodge D."/>
            <person name="Pillai S."/>
            <person name="Kuske C.R."/>
        </authorList>
    </citation>
    <scope>NUCLEOTIDE SEQUENCE [LARGE SCALE GENOMIC DNA]</scope>
    <source>
        <strain evidence="3">TX07-7310</strain>
    </source>
</reference>
<keyword evidence="3" id="KW-1185">Reference proteome</keyword>
<dbReference type="Gene3D" id="3.40.50.12780">
    <property type="entry name" value="N-terminal domain of ligase-like"/>
    <property type="match status" value="1"/>
</dbReference>
<gene>
    <name evidence="2" type="ORF">F7310_08745</name>
</gene>
<dbReference type="PANTHER" id="PTHR45398">
    <property type="match status" value="1"/>
</dbReference>
<dbReference type="RefSeq" id="WP_072713223.1">
    <property type="nucleotide sequence ID" value="NZ_CP016796.1"/>
</dbReference>
<dbReference type="InterPro" id="IPR000873">
    <property type="entry name" value="AMP-dep_synth/lig_dom"/>
</dbReference>
<evidence type="ECO:0000259" key="1">
    <source>
        <dbReference type="Pfam" id="PF00501"/>
    </source>
</evidence>
<dbReference type="OrthoDB" id="9787658at2"/>
<dbReference type="InterPro" id="IPR045851">
    <property type="entry name" value="AMP-bd_C_sf"/>
</dbReference>
<dbReference type="EMBL" id="CP016796">
    <property type="protein sequence ID" value="API87442.1"/>
    <property type="molecule type" value="Genomic_DNA"/>
</dbReference>
<feature type="domain" description="AMP-dependent synthetase/ligase" evidence="1">
    <location>
        <begin position="122"/>
        <end position="278"/>
    </location>
</feature>
<dbReference type="AlphaFoldDB" id="A0A1L4BUC1"/>
<dbReference type="Proteomes" id="UP000184222">
    <property type="component" value="Chromosome"/>
</dbReference>
<dbReference type="InterPro" id="IPR042099">
    <property type="entry name" value="ANL_N_sf"/>
</dbReference>
<protein>
    <submittedName>
        <fullName evidence="2">Aconitate hydratase</fullName>
    </submittedName>
</protein>
<accession>A0A1L4BUC1</accession>
<evidence type="ECO:0000313" key="3">
    <source>
        <dbReference type="Proteomes" id="UP000184222"/>
    </source>
</evidence>
<dbReference type="Gene3D" id="3.30.300.30">
    <property type="match status" value="1"/>
</dbReference>
<dbReference type="KEGG" id="frx:F7310_08745"/>
<sequence>MKESLKSALDFYAQNLSKTVFIKNSKSISAKEFLKNINSLANHFDTKLKSKNIIALCIDDIYLFCCSWIACQYLGKTTLMLPNNKSGTIANLAEQYDILVTEDDLKLSTETTKNYTIKGCETIFFTSGSTGNYKSCTKTINNIEEESYSINKAIENFKLKEANVYTTVSHQHLYGFSWALIWPLLYKKIIHTERLFIPEVIHKKLCQDNSILVTTPVIISHLEGNINKPITNSLIISAASELPTNVAIQFQNDYNIPILETYGSSETGVIAYRQPPSNSLWQAFNNVDISTDSNQLIVKSPFFNQEKLLMPDIVEMHNDKFKLKGRADKIVKIAGNRLSLSQMQNILLKHELIQDCACIKRQSYREYIAVLICLNQKGNDFLKEFNKQKLINKIKTYLLNYYPNTTIPKQWRFVAAIPTNSQGKRTQELLIEVLEDGPK</sequence>
<dbReference type="PANTHER" id="PTHR45398:SF1">
    <property type="entry name" value="ENZYME, PUTATIVE (JCVI)-RELATED"/>
    <property type="match status" value="1"/>
</dbReference>
<organism evidence="2 3">
    <name type="scientific">Francisella uliginis</name>
    <dbReference type="NCBI Taxonomy" id="573570"/>
    <lineage>
        <taxon>Bacteria</taxon>
        <taxon>Pseudomonadati</taxon>
        <taxon>Pseudomonadota</taxon>
        <taxon>Gammaproteobacteria</taxon>
        <taxon>Thiotrichales</taxon>
        <taxon>Francisellaceae</taxon>
        <taxon>Francisella</taxon>
    </lineage>
</organism>
<evidence type="ECO:0000313" key="2">
    <source>
        <dbReference type="EMBL" id="API87442.1"/>
    </source>
</evidence>
<proteinExistence type="predicted"/>